<organism evidence="1 2">
    <name type="scientific">Phanerochaete sordida</name>
    <dbReference type="NCBI Taxonomy" id="48140"/>
    <lineage>
        <taxon>Eukaryota</taxon>
        <taxon>Fungi</taxon>
        <taxon>Dikarya</taxon>
        <taxon>Basidiomycota</taxon>
        <taxon>Agaricomycotina</taxon>
        <taxon>Agaricomycetes</taxon>
        <taxon>Polyporales</taxon>
        <taxon>Phanerochaetaceae</taxon>
        <taxon>Phanerochaete</taxon>
    </lineage>
</organism>
<name>A0A9P3FYK0_9APHY</name>
<proteinExistence type="predicted"/>
<dbReference type="EMBL" id="BPQB01000001">
    <property type="protein sequence ID" value="GJE84695.1"/>
    <property type="molecule type" value="Genomic_DNA"/>
</dbReference>
<sequence length="380" mass="44177">MASALKPPKNAIVSRWDVLLSNFTPYTRDLRHVTAVVPRLWKKQRFSFYEPKYKDVKPKDRIKWWNIVPGDEVRLRGDPEGMVRQVSSVNRFTNRVFLRTEKDHADNAGPPRGKNVHYSKCQLLVGRFRFPPAEGSTEPQTLPVFASRLGTSAPFWHPLARRFQWERFAIATQPRLPDYSPGSETRIPIPWPKAIKPAPVAPSPYDTTADAVNEITYRPPVLPQSIDDAASVSDAVPSEQEYIRSLAKRSAFDPAAPVEIYVHRELTNPHSRAKKQERWKIFQMQTKSLLQEMIQEEYKNLMGRTHRDARAEAIWKWRNKLAEDRKAEMKRRWVNRGAETRLMQRRARKAKKAERMRNKLRNLVLPIQPNQILPGQARPE</sequence>
<reference evidence="1 2" key="1">
    <citation type="submission" date="2021-08" db="EMBL/GenBank/DDBJ databases">
        <title>Draft Genome Sequence of Phanerochaete sordida strain YK-624.</title>
        <authorList>
            <person name="Mori T."/>
            <person name="Dohra H."/>
            <person name="Suzuki T."/>
            <person name="Kawagishi H."/>
            <person name="Hirai H."/>
        </authorList>
    </citation>
    <scope>NUCLEOTIDE SEQUENCE [LARGE SCALE GENOMIC DNA]</scope>
    <source>
        <strain evidence="1 2">YK-624</strain>
    </source>
</reference>
<evidence type="ECO:0008006" key="3">
    <source>
        <dbReference type="Google" id="ProtNLM"/>
    </source>
</evidence>
<dbReference type="Proteomes" id="UP000703269">
    <property type="component" value="Unassembled WGS sequence"/>
</dbReference>
<accession>A0A9P3FYK0</accession>
<keyword evidence="2" id="KW-1185">Reference proteome</keyword>
<evidence type="ECO:0000313" key="1">
    <source>
        <dbReference type="EMBL" id="GJE84695.1"/>
    </source>
</evidence>
<gene>
    <name evidence="1" type="ORF">PsYK624_007710</name>
</gene>
<dbReference type="OrthoDB" id="359154at2759"/>
<comment type="caution">
    <text evidence="1">The sequence shown here is derived from an EMBL/GenBank/DDBJ whole genome shotgun (WGS) entry which is preliminary data.</text>
</comment>
<dbReference type="AlphaFoldDB" id="A0A9P3FYK0"/>
<evidence type="ECO:0000313" key="2">
    <source>
        <dbReference type="Proteomes" id="UP000703269"/>
    </source>
</evidence>
<protein>
    <recommendedName>
        <fullName evidence="3">KOW domain-containing protein</fullName>
    </recommendedName>
</protein>